<accession>A0ACC0GD71</accession>
<reference evidence="1 2" key="1">
    <citation type="journal article" date="2022" name="Plant J.">
        <title>Chromosome-level genome of Camellia lanceoleosa provides a valuable resource for understanding genome evolution and self-incompatibility.</title>
        <authorList>
            <person name="Gong W."/>
            <person name="Xiao S."/>
            <person name="Wang L."/>
            <person name="Liao Z."/>
            <person name="Chang Y."/>
            <person name="Mo W."/>
            <person name="Hu G."/>
            <person name="Li W."/>
            <person name="Zhao G."/>
            <person name="Zhu H."/>
            <person name="Hu X."/>
            <person name="Ji K."/>
            <person name="Xiang X."/>
            <person name="Song Q."/>
            <person name="Yuan D."/>
            <person name="Jin S."/>
            <person name="Zhang L."/>
        </authorList>
    </citation>
    <scope>NUCLEOTIDE SEQUENCE [LARGE SCALE GENOMIC DNA]</scope>
    <source>
        <strain evidence="1">SQ_2022a</strain>
    </source>
</reference>
<gene>
    <name evidence="1" type="ORF">LOK49_LG10G01414</name>
</gene>
<proteinExistence type="predicted"/>
<dbReference type="EMBL" id="CM045767">
    <property type="protein sequence ID" value="KAI7998904.1"/>
    <property type="molecule type" value="Genomic_DNA"/>
</dbReference>
<dbReference type="Proteomes" id="UP001060215">
    <property type="component" value="Chromosome 10"/>
</dbReference>
<comment type="caution">
    <text evidence="1">The sequence shown here is derived from an EMBL/GenBank/DDBJ whole genome shotgun (WGS) entry which is preliminary data.</text>
</comment>
<evidence type="ECO:0000313" key="1">
    <source>
        <dbReference type="EMBL" id="KAI7998904.1"/>
    </source>
</evidence>
<evidence type="ECO:0000313" key="2">
    <source>
        <dbReference type="Proteomes" id="UP001060215"/>
    </source>
</evidence>
<name>A0ACC0GD71_9ERIC</name>
<protein>
    <submittedName>
        <fullName evidence="1">Cytochrome P450 94C1</fullName>
    </submittedName>
</protein>
<organism evidence="1 2">
    <name type="scientific">Camellia lanceoleosa</name>
    <dbReference type="NCBI Taxonomy" id="1840588"/>
    <lineage>
        <taxon>Eukaryota</taxon>
        <taxon>Viridiplantae</taxon>
        <taxon>Streptophyta</taxon>
        <taxon>Embryophyta</taxon>
        <taxon>Tracheophyta</taxon>
        <taxon>Spermatophyta</taxon>
        <taxon>Magnoliopsida</taxon>
        <taxon>eudicotyledons</taxon>
        <taxon>Gunneridae</taxon>
        <taxon>Pentapetalae</taxon>
        <taxon>asterids</taxon>
        <taxon>Ericales</taxon>
        <taxon>Theaceae</taxon>
        <taxon>Camellia</taxon>
    </lineage>
</organism>
<sequence>MRLYAFEVVNNEIENRLIPLLSSFVAEGNKEGILDLQDVFQRFSFDSICRFSFGLDPKCLELSLPISESYDCFTMGLEDQKGIEFRF</sequence>
<keyword evidence="2" id="KW-1185">Reference proteome</keyword>